<dbReference type="EMBL" id="SDAM02000036">
    <property type="protein sequence ID" value="KAH6835341.1"/>
    <property type="molecule type" value="Genomic_DNA"/>
</dbReference>
<dbReference type="PROSITE" id="PS50222">
    <property type="entry name" value="EF_HAND_2"/>
    <property type="match status" value="1"/>
</dbReference>
<reference evidence="3 4" key="1">
    <citation type="journal article" date="2021" name="Nat. Commun.">
        <title>Incipient diploidization of the medicinal plant Perilla within 10,000 years.</title>
        <authorList>
            <person name="Zhang Y."/>
            <person name="Shen Q."/>
            <person name="Leng L."/>
            <person name="Zhang D."/>
            <person name="Chen S."/>
            <person name="Shi Y."/>
            <person name="Ning Z."/>
            <person name="Chen S."/>
        </authorList>
    </citation>
    <scope>NUCLEOTIDE SEQUENCE [LARGE SCALE GENOMIC DNA]</scope>
    <source>
        <strain evidence="4">cv. PC099</strain>
    </source>
</reference>
<proteinExistence type="predicted"/>
<name>A0AAD4JKW3_PERFH</name>
<feature type="region of interest" description="Disordered" evidence="1">
    <location>
        <begin position="1"/>
        <end position="28"/>
    </location>
</feature>
<dbReference type="Proteomes" id="UP001190926">
    <property type="component" value="Unassembled WGS sequence"/>
</dbReference>
<dbReference type="AlphaFoldDB" id="A0AAD4JKW3"/>
<keyword evidence="4" id="KW-1185">Reference proteome</keyword>
<protein>
    <recommendedName>
        <fullName evidence="2">EF-hand domain-containing protein</fullName>
    </recommendedName>
</protein>
<feature type="domain" description="EF-hand" evidence="2">
    <location>
        <begin position="86"/>
        <end position="121"/>
    </location>
</feature>
<sequence length="138" mass="15655">MEHSDRSTRKKLNPTTVGSQRPLGREGDRTQRPLGLIYTFLLFISPTNNFLAPCLQSIFNINNPQQQQQREDSSSLIRTTSTTGCGGELRLRGVFVTFDKNNDGYIMRHDLRESFQKIGIAAGERDVDEMVQKVVHKS</sequence>
<dbReference type="InterPro" id="IPR011992">
    <property type="entry name" value="EF-hand-dom_pair"/>
</dbReference>
<dbReference type="InterPro" id="IPR002048">
    <property type="entry name" value="EF_hand_dom"/>
</dbReference>
<evidence type="ECO:0000313" key="3">
    <source>
        <dbReference type="EMBL" id="KAH6835341.1"/>
    </source>
</evidence>
<evidence type="ECO:0000259" key="2">
    <source>
        <dbReference type="PROSITE" id="PS50222"/>
    </source>
</evidence>
<gene>
    <name evidence="3" type="ORF">C2S53_006085</name>
</gene>
<accession>A0AAD4JKW3</accession>
<evidence type="ECO:0000256" key="1">
    <source>
        <dbReference type="SAM" id="MobiDB-lite"/>
    </source>
</evidence>
<dbReference type="SUPFAM" id="SSF47473">
    <property type="entry name" value="EF-hand"/>
    <property type="match status" value="1"/>
</dbReference>
<dbReference type="GO" id="GO:0005509">
    <property type="term" value="F:calcium ion binding"/>
    <property type="evidence" value="ECO:0007669"/>
    <property type="project" value="InterPro"/>
</dbReference>
<dbReference type="Gene3D" id="1.10.238.10">
    <property type="entry name" value="EF-hand"/>
    <property type="match status" value="1"/>
</dbReference>
<evidence type="ECO:0000313" key="4">
    <source>
        <dbReference type="Proteomes" id="UP001190926"/>
    </source>
</evidence>
<comment type="caution">
    <text evidence="3">The sequence shown here is derived from an EMBL/GenBank/DDBJ whole genome shotgun (WGS) entry which is preliminary data.</text>
</comment>
<organism evidence="3 4">
    <name type="scientific">Perilla frutescens var. hirtella</name>
    <name type="common">Perilla citriodora</name>
    <name type="synonym">Perilla setoyensis</name>
    <dbReference type="NCBI Taxonomy" id="608512"/>
    <lineage>
        <taxon>Eukaryota</taxon>
        <taxon>Viridiplantae</taxon>
        <taxon>Streptophyta</taxon>
        <taxon>Embryophyta</taxon>
        <taxon>Tracheophyta</taxon>
        <taxon>Spermatophyta</taxon>
        <taxon>Magnoliopsida</taxon>
        <taxon>eudicotyledons</taxon>
        <taxon>Gunneridae</taxon>
        <taxon>Pentapetalae</taxon>
        <taxon>asterids</taxon>
        <taxon>lamiids</taxon>
        <taxon>Lamiales</taxon>
        <taxon>Lamiaceae</taxon>
        <taxon>Nepetoideae</taxon>
        <taxon>Elsholtzieae</taxon>
        <taxon>Perilla</taxon>
    </lineage>
</organism>